<dbReference type="GO" id="GO:0005829">
    <property type="term" value="C:cytosol"/>
    <property type="evidence" value="ECO:0007669"/>
    <property type="project" value="TreeGrafter"/>
</dbReference>
<keyword evidence="2" id="KW-0808">Transferase</keyword>
<dbReference type="RefSeq" id="WP_009541462.1">
    <property type="nucleotide sequence ID" value="NZ_ANHY01000015.1"/>
</dbReference>
<evidence type="ECO:0000256" key="2">
    <source>
        <dbReference type="ARBA" id="ARBA00022679"/>
    </source>
</evidence>
<sequence>MQDGPIVSLGEGLMELNQTRGSDQSYMPGFGGDTSNTAVAAARQGSKAAFISAVGADTFGDDMLAMWRREGVDTTHVRQVADAPTGIYFVSHGEEGHRFAYYRAGSAASRMTPADLPLDAIRSAGIFHCSAISQAISASACDSVFAALEAAREAGVATSYDTNLRLKLWPLARARAIIAGTVPYADILLPGLDDARLLTGLDDADAVVDLYLEQGVKVIALTMGHEGVLVATPDARRRIPPHRVEAVDATGAGDAFDGCFLARLQLGDDPFAAAEYANTAAALSTTGYGAVAPIPRAEDVRKAMPA</sequence>
<dbReference type="GO" id="GO:0019698">
    <property type="term" value="P:D-galacturonate catabolic process"/>
    <property type="evidence" value="ECO:0007669"/>
    <property type="project" value="TreeGrafter"/>
</dbReference>
<dbReference type="PRINTS" id="PR00990">
    <property type="entry name" value="RIBOKINASE"/>
</dbReference>
<feature type="domain" description="Carbohydrate kinase PfkB" evidence="4">
    <location>
        <begin position="23"/>
        <end position="295"/>
    </location>
</feature>
<organism evidence="5 6">
    <name type="scientific">Caenispirillum salinarum AK4</name>
    <dbReference type="NCBI Taxonomy" id="1238182"/>
    <lineage>
        <taxon>Bacteria</taxon>
        <taxon>Pseudomonadati</taxon>
        <taxon>Pseudomonadota</taxon>
        <taxon>Alphaproteobacteria</taxon>
        <taxon>Rhodospirillales</taxon>
        <taxon>Novispirillaceae</taxon>
        <taxon>Caenispirillum</taxon>
    </lineage>
</organism>
<protein>
    <submittedName>
        <fullName evidence="5">2-dehydro-3-deoxygluconate kinase</fullName>
    </submittedName>
</protein>
<evidence type="ECO:0000256" key="1">
    <source>
        <dbReference type="ARBA" id="ARBA00010688"/>
    </source>
</evidence>
<dbReference type="SUPFAM" id="SSF53613">
    <property type="entry name" value="Ribokinase-like"/>
    <property type="match status" value="1"/>
</dbReference>
<reference evidence="5 6" key="1">
    <citation type="journal article" date="2013" name="Genome Announc.">
        <title>Draft Genome Sequence of an Alphaproteobacterium, Caenispirillum salinarum AK4(T), Isolated from a Solar Saltern.</title>
        <authorList>
            <person name="Khatri I."/>
            <person name="Singh A."/>
            <person name="Korpole S."/>
            <person name="Pinnaka A.K."/>
            <person name="Subramanian S."/>
        </authorList>
    </citation>
    <scope>NUCLEOTIDE SEQUENCE [LARGE SCALE GENOMIC DNA]</scope>
    <source>
        <strain evidence="5 6">AK4</strain>
    </source>
</reference>
<dbReference type="PATRIC" id="fig|1238182.3.peg.3019"/>
<dbReference type="OrthoDB" id="9776822at2"/>
<name>K9GV54_9PROT</name>
<dbReference type="PANTHER" id="PTHR43085">
    <property type="entry name" value="HEXOKINASE FAMILY MEMBER"/>
    <property type="match status" value="1"/>
</dbReference>
<dbReference type="eggNOG" id="COG0524">
    <property type="taxonomic scope" value="Bacteria"/>
</dbReference>
<evidence type="ECO:0000259" key="4">
    <source>
        <dbReference type="Pfam" id="PF00294"/>
    </source>
</evidence>
<dbReference type="InterPro" id="IPR029056">
    <property type="entry name" value="Ribokinase-like"/>
</dbReference>
<keyword evidence="3 5" id="KW-0418">Kinase</keyword>
<dbReference type="InterPro" id="IPR002139">
    <property type="entry name" value="Ribo/fructo_kinase"/>
</dbReference>
<dbReference type="InterPro" id="IPR011611">
    <property type="entry name" value="PfkB_dom"/>
</dbReference>
<comment type="similarity">
    <text evidence="1">Belongs to the carbohydrate kinase PfkB family.</text>
</comment>
<dbReference type="AlphaFoldDB" id="K9GV54"/>
<comment type="caution">
    <text evidence="5">The sequence shown here is derived from an EMBL/GenBank/DDBJ whole genome shotgun (WGS) entry which is preliminary data.</text>
</comment>
<evidence type="ECO:0000313" key="6">
    <source>
        <dbReference type="Proteomes" id="UP000009881"/>
    </source>
</evidence>
<dbReference type="PANTHER" id="PTHR43085:SF15">
    <property type="entry name" value="2-DEHYDRO-3-DEOXYGLUCONOKINASE"/>
    <property type="match status" value="1"/>
</dbReference>
<keyword evidence="6" id="KW-1185">Reference proteome</keyword>
<dbReference type="GO" id="GO:0006974">
    <property type="term" value="P:DNA damage response"/>
    <property type="evidence" value="ECO:0007669"/>
    <property type="project" value="TreeGrafter"/>
</dbReference>
<proteinExistence type="inferred from homology"/>
<dbReference type="Gene3D" id="3.40.1190.20">
    <property type="match status" value="1"/>
</dbReference>
<accession>K9GV54</accession>
<evidence type="ECO:0000256" key="3">
    <source>
        <dbReference type="ARBA" id="ARBA00022777"/>
    </source>
</evidence>
<gene>
    <name evidence="5" type="ORF">C882_0805</name>
</gene>
<dbReference type="EMBL" id="ANHY01000015">
    <property type="protein sequence ID" value="EKV28594.1"/>
    <property type="molecule type" value="Genomic_DNA"/>
</dbReference>
<evidence type="ECO:0000313" key="5">
    <source>
        <dbReference type="EMBL" id="EKV28594.1"/>
    </source>
</evidence>
<dbReference type="CDD" id="cd01166">
    <property type="entry name" value="KdgK"/>
    <property type="match status" value="1"/>
</dbReference>
<dbReference type="Pfam" id="PF00294">
    <property type="entry name" value="PfkB"/>
    <property type="match status" value="1"/>
</dbReference>
<dbReference type="Proteomes" id="UP000009881">
    <property type="component" value="Unassembled WGS sequence"/>
</dbReference>
<dbReference type="GO" id="GO:0042840">
    <property type="term" value="P:D-glucuronate catabolic process"/>
    <property type="evidence" value="ECO:0007669"/>
    <property type="project" value="TreeGrafter"/>
</dbReference>
<dbReference type="STRING" id="1238182.C882_0805"/>
<dbReference type="GO" id="GO:0008673">
    <property type="term" value="F:2-dehydro-3-deoxygluconokinase activity"/>
    <property type="evidence" value="ECO:0007669"/>
    <property type="project" value="TreeGrafter"/>
</dbReference>
<dbReference type="InterPro" id="IPR050306">
    <property type="entry name" value="PfkB_Carbo_kinase"/>
</dbReference>